<keyword evidence="3" id="KW-1185">Reference proteome</keyword>
<feature type="transmembrane region" description="Helical" evidence="1">
    <location>
        <begin position="109"/>
        <end position="132"/>
    </location>
</feature>
<evidence type="ECO:0000313" key="3">
    <source>
        <dbReference type="Proteomes" id="UP000295414"/>
    </source>
</evidence>
<protein>
    <recommendedName>
        <fullName evidence="4">Sugar transporter</fullName>
    </recommendedName>
</protein>
<reference evidence="2 3" key="1">
    <citation type="submission" date="2019-03" db="EMBL/GenBank/DDBJ databases">
        <title>Genomic Encyclopedia of Type Strains, Phase IV (KMG-IV): sequencing the most valuable type-strain genomes for metagenomic binning, comparative biology and taxonomic classification.</title>
        <authorList>
            <person name="Goeker M."/>
        </authorList>
    </citation>
    <scope>NUCLEOTIDE SEQUENCE [LARGE SCALE GENOMIC DNA]</scope>
    <source>
        <strain evidence="2 3">DSM 13605</strain>
    </source>
</reference>
<proteinExistence type="predicted"/>
<keyword evidence="1" id="KW-0812">Transmembrane</keyword>
<comment type="caution">
    <text evidence="2">The sequence shown here is derived from an EMBL/GenBank/DDBJ whole genome shotgun (WGS) entry which is preliminary data.</text>
</comment>
<evidence type="ECO:0000256" key="1">
    <source>
        <dbReference type="SAM" id="Phobius"/>
    </source>
</evidence>
<organism evidence="2 3">
    <name type="scientific">Thermomonas haemolytica</name>
    <dbReference type="NCBI Taxonomy" id="141949"/>
    <lineage>
        <taxon>Bacteria</taxon>
        <taxon>Pseudomonadati</taxon>
        <taxon>Pseudomonadota</taxon>
        <taxon>Gammaproteobacteria</taxon>
        <taxon>Lysobacterales</taxon>
        <taxon>Lysobacteraceae</taxon>
        <taxon>Thermomonas</taxon>
    </lineage>
</organism>
<gene>
    <name evidence="2" type="ORF">EDC34_102239</name>
</gene>
<dbReference type="AlphaFoldDB" id="A0A4R3N7Q6"/>
<dbReference type="RefSeq" id="WP_132982850.1">
    <property type="nucleotide sequence ID" value="NZ_MSZW01000027.1"/>
</dbReference>
<accession>A0A4R3N7Q6</accession>
<dbReference type="OrthoDB" id="1143964at2"/>
<sequence>MQTAKRPMWFVVVAVLAVLWNAFGLWSFYYHVTATPEVIATWPAVQQQIEAVTPRWIFVAFAIATIGGTLGTLGLLLGRRWAVTVLLLSLLGIIVQFGAYYLLTPTWALTGIGGAALPLCIGLIGLGLWLLARKATVRGWLS</sequence>
<feature type="transmembrane region" description="Helical" evidence="1">
    <location>
        <begin position="7"/>
        <end position="29"/>
    </location>
</feature>
<evidence type="ECO:0000313" key="2">
    <source>
        <dbReference type="EMBL" id="TCT25351.1"/>
    </source>
</evidence>
<keyword evidence="1" id="KW-0472">Membrane</keyword>
<dbReference type="EMBL" id="SMAP01000002">
    <property type="protein sequence ID" value="TCT25351.1"/>
    <property type="molecule type" value="Genomic_DNA"/>
</dbReference>
<feature type="transmembrane region" description="Helical" evidence="1">
    <location>
        <begin position="85"/>
        <end position="103"/>
    </location>
</feature>
<evidence type="ECO:0008006" key="4">
    <source>
        <dbReference type="Google" id="ProtNLM"/>
    </source>
</evidence>
<name>A0A4R3N7Q6_9GAMM</name>
<feature type="transmembrane region" description="Helical" evidence="1">
    <location>
        <begin position="56"/>
        <end position="78"/>
    </location>
</feature>
<dbReference type="Proteomes" id="UP000295414">
    <property type="component" value="Unassembled WGS sequence"/>
</dbReference>
<keyword evidence="1" id="KW-1133">Transmembrane helix</keyword>